<evidence type="ECO:0000256" key="7">
    <source>
        <dbReference type="ARBA" id="ARBA00022824"/>
    </source>
</evidence>
<organism evidence="12 13">
    <name type="scientific">Atta colombica</name>
    <dbReference type="NCBI Taxonomy" id="520822"/>
    <lineage>
        <taxon>Eukaryota</taxon>
        <taxon>Metazoa</taxon>
        <taxon>Ecdysozoa</taxon>
        <taxon>Arthropoda</taxon>
        <taxon>Hexapoda</taxon>
        <taxon>Insecta</taxon>
        <taxon>Pterygota</taxon>
        <taxon>Neoptera</taxon>
        <taxon>Endopterygota</taxon>
        <taxon>Hymenoptera</taxon>
        <taxon>Apocrita</taxon>
        <taxon>Aculeata</taxon>
        <taxon>Formicoidea</taxon>
        <taxon>Formicidae</taxon>
        <taxon>Myrmicinae</taxon>
        <taxon>Atta</taxon>
    </lineage>
</organism>
<comment type="pathway">
    <text evidence="2">Glycolipid biosynthesis; glycosylphosphatidylinositol-anchor biosynthesis.</text>
</comment>
<keyword evidence="9 11" id="KW-0472">Membrane</keyword>
<evidence type="ECO:0000313" key="13">
    <source>
        <dbReference type="Proteomes" id="UP000078540"/>
    </source>
</evidence>
<dbReference type="Gene3D" id="3.40.720.10">
    <property type="entry name" value="Alkaline Phosphatase, subunit A"/>
    <property type="match status" value="1"/>
</dbReference>
<feature type="transmembrane region" description="Helical" evidence="11">
    <location>
        <begin position="426"/>
        <end position="451"/>
    </location>
</feature>
<evidence type="ECO:0000256" key="9">
    <source>
        <dbReference type="ARBA" id="ARBA00023136"/>
    </source>
</evidence>
<comment type="subcellular location">
    <subcellularLocation>
        <location evidence="1">Endoplasmic reticulum membrane</location>
        <topology evidence="1">Multi-pass membrane protein</topology>
    </subcellularLocation>
</comment>
<evidence type="ECO:0000256" key="3">
    <source>
        <dbReference type="ARBA" id="ARBA00008695"/>
    </source>
</evidence>
<dbReference type="InterPro" id="IPR002591">
    <property type="entry name" value="Phosphodiest/P_Trfase"/>
</dbReference>
<comment type="similarity">
    <text evidence="3">Belongs to the PIGG/PIGN/PIGO family. PIGO subfamily.</text>
</comment>
<evidence type="ECO:0000256" key="8">
    <source>
        <dbReference type="ARBA" id="ARBA00022989"/>
    </source>
</evidence>
<evidence type="ECO:0000256" key="10">
    <source>
        <dbReference type="ARBA" id="ARBA00023180"/>
    </source>
</evidence>
<dbReference type="SUPFAM" id="SSF53649">
    <property type="entry name" value="Alkaline phosphatase-like"/>
    <property type="match status" value="1"/>
</dbReference>
<evidence type="ECO:0000313" key="12">
    <source>
        <dbReference type="EMBL" id="KYM78801.1"/>
    </source>
</evidence>
<dbReference type="InterPro" id="IPR037675">
    <property type="entry name" value="PIG-O_N"/>
</dbReference>
<evidence type="ECO:0000256" key="5">
    <source>
        <dbReference type="ARBA" id="ARBA00022679"/>
    </source>
</evidence>
<keyword evidence="5 12" id="KW-0808">Transferase</keyword>
<dbReference type="STRING" id="520822.A0A195B2U6"/>
<protein>
    <submittedName>
        <fullName evidence="12">GPI ethanolamine phosphate transferase 3</fullName>
    </submittedName>
</protein>
<dbReference type="GO" id="GO:0006506">
    <property type="term" value="P:GPI anchor biosynthetic process"/>
    <property type="evidence" value="ECO:0007669"/>
    <property type="project" value="UniProtKB-UniPathway"/>
</dbReference>
<dbReference type="PANTHER" id="PTHR23071">
    <property type="entry name" value="PHOSPHATIDYLINOSITOL GLYCAN"/>
    <property type="match status" value="1"/>
</dbReference>
<evidence type="ECO:0000256" key="1">
    <source>
        <dbReference type="ARBA" id="ARBA00004477"/>
    </source>
</evidence>
<accession>A0A195B2U6</accession>
<feature type="transmembrane region" description="Helical" evidence="11">
    <location>
        <begin position="458"/>
        <end position="478"/>
    </location>
</feature>
<dbReference type="InterPro" id="IPR017850">
    <property type="entry name" value="Alkaline_phosphatase_core_sf"/>
</dbReference>
<keyword evidence="7" id="KW-0256">Endoplasmic reticulum</keyword>
<keyword evidence="6 11" id="KW-0812">Transmembrane</keyword>
<sequence>MSRLWNYLVFQAWMSYLMAAGLLVFTSGFLLNRVSRPERADCTQCTTADDCDATDVLQNTEHAAKVCLERRARVVLLIVDALKYEFAEWYEDNAAASSYHRNKLPVIHELLQKYPSHSRLYRFMADPPTTTMQRLKGLTTGSLPTFIEVGSNFASEYIQEDNLIDQNVAGGIVFMGDDTWINLFPDKFIRQFPSPSFNVWDLDSVDKDVQYRIFFELKKKDWSLLIAHTLGIDHCGHKHGMQHPEMTRKLNDTNTLIKEIIASFEKDMILFVVGDHGMTETGDHGGDSSNEVEAAMFVYSTIPLLKGFVINDGNSVNQIDLVPTLASILGTPIPFSNLGSVILDCLPIDSFEKLEAFIRDTKGYFKLLKDTCSEVWVQFDSGLISKGLLLMFSELVDVSMPVLLCWFLLAEYFFYGTGHQATFPTIHWHAAFVGTGGHFYGNLVSAILIGINTFGSHILLGATLPLLVVVPFTLHRIFPKFLKAKFFDDIKRGELLLFEQDSAFHAAIFAIAGKYTLLHGIRTFGSMLAATIHCRHLMVWKIFAPKLIFEGLGFLVTLGSILASFYMVFRIDQQMEYLITRVTKGR</sequence>
<reference evidence="12 13" key="1">
    <citation type="submission" date="2015-09" db="EMBL/GenBank/DDBJ databases">
        <title>Atta colombica WGS genome.</title>
        <authorList>
            <person name="Nygaard S."/>
            <person name="Hu H."/>
            <person name="Boomsma J."/>
            <person name="Zhang G."/>
        </authorList>
    </citation>
    <scope>NUCLEOTIDE SEQUENCE [LARGE SCALE GENOMIC DNA]</scope>
    <source>
        <strain evidence="12">Treedump-2</strain>
        <tissue evidence="12">Whole body</tissue>
    </source>
</reference>
<feature type="transmembrane region" description="Helical" evidence="11">
    <location>
        <begin position="395"/>
        <end position="414"/>
    </location>
</feature>
<dbReference type="GO" id="GO:0051377">
    <property type="term" value="F:mannose-ethanolamine phosphotransferase activity"/>
    <property type="evidence" value="ECO:0007669"/>
    <property type="project" value="InterPro"/>
</dbReference>
<dbReference type="CDD" id="cd16023">
    <property type="entry name" value="GPI_EPT_3"/>
    <property type="match status" value="1"/>
</dbReference>
<name>A0A195B2U6_9HYME</name>
<keyword evidence="4" id="KW-0337">GPI-anchor biosynthesis</keyword>
<feature type="transmembrane region" description="Helical" evidence="11">
    <location>
        <begin position="12"/>
        <end position="31"/>
    </location>
</feature>
<keyword evidence="13" id="KW-1185">Reference proteome</keyword>
<keyword evidence="8 11" id="KW-1133">Transmembrane helix</keyword>
<dbReference type="GO" id="GO:0005789">
    <property type="term" value="C:endoplasmic reticulum membrane"/>
    <property type="evidence" value="ECO:0007669"/>
    <property type="project" value="UniProtKB-SubCell"/>
</dbReference>
<evidence type="ECO:0000256" key="2">
    <source>
        <dbReference type="ARBA" id="ARBA00004687"/>
    </source>
</evidence>
<evidence type="ECO:0000256" key="6">
    <source>
        <dbReference type="ARBA" id="ARBA00022692"/>
    </source>
</evidence>
<dbReference type="AlphaFoldDB" id="A0A195B2U6"/>
<evidence type="ECO:0000256" key="4">
    <source>
        <dbReference type="ARBA" id="ARBA00022502"/>
    </source>
</evidence>
<gene>
    <name evidence="12" type="ORF">ALC53_10855</name>
</gene>
<proteinExistence type="inferred from homology"/>
<dbReference type="PANTHER" id="PTHR23071:SF1">
    <property type="entry name" value="GPI ETHANOLAMINE PHOSPHATE TRANSFERASE 3"/>
    <property type="match status" value="1"/>
</dbReference>
<dbReference type="InterPro" id="IPR039524">
    <property type="entry name" value="PIGO/GPI13"/>
</dbReference>
<evidence type="ECO:0000256" key="11">
    <source>
        <dbReference type="SAM" id="Phobius"/>
    </source>
</evidence>
<keyword evidence="10" id="KW-0325">Glycoprotein</keyword>
<feature type="transmembrane region" description="Helical" evidence="11">
    <location>
        <begin position="547"/>
        <end position="569"/>
    </location>
</feature>
<dbReference type="UniPathway" id="UPA00196"/>
<dbReference type="EMBL" id="KQ976641">
    <property type="protein sequence ID" value="KYM78801.1"/>
    <property type="molecule type" value="Genomic_DNA"/>
</dbReference>
<dbReference type="Pfam" id="PF01663">
    <property type="entry name" value="Phosphodiest"/>
    <property type="match status" value="1"/>
</dbReference>
<dbReference type="Proteomes" id="UP000078540">
    <property type="component" value="Unassembled WGS sequence"/>
</dbReference>